<keyword evidence="2" id="KW-1185">Reference proteome</keyword>
<protein>
    <submittedName>
        <fullName evidence="1">Uncharacterized protein</fullName>
    </submittedName>
</protein>
<sequence length="262" mass="29922">MRGDEDFAEIQDQNMPIEHFVDLDGQLIIKELCYDEESETMPADLTETVESGELDDEDYEGYMGNEAGSLKRWYRRTVLLIWPSWSKYTIKHAAVNGFKKACEDFLEVTDAKEQRGIAEHVLWKASSDPKLAAKTLCELANRLKDVGLWERAVKECAPRTALSTVDEQTKLWSIEHFGFDALKESFEIMLNHEKHSSKKLKFLNNLGGAEPWEPLETDAEREAAEHRAVRTWAELKKEEVPKNLVKPTVGECSVLLKALHGK</sequence>
<proteinExistence type="predicted"/>
<reference evidence="1 2" key="1">
    <citation type="journal article" date="2019" name="Nat. Ecol. Evol.">
        <title>Megaphylogeny resolves global patterns of mushroom evolution.</title>
        <authorList>
            <person name="Varga T."/>
            <person name="Krizsan K."/>
            <person name="Foldi C."/>
            <person name="Dima B."/>
            <person name="Sanchez-Garcia M."/>
            <person name="Sanchez-Ramirez S."/>
            <person name="Szollosi G.J."/>
            <person name="Szarkandi J.G."/>
            <person name="Papp V."/>
            <person name="Albert L."/>
            <person name="Andreopoulos W."/>
            <person name="Angelini C."/>
            <person name="Antonin V."/>
            <person name="Barry K.W."/>
            <person name="Bougher N.L."/>
            <person name="Buchanan P."/>
            <person name="Buyck B."/>
            <person name="Bense V."/>
            <person name="Catcheside P."/>
            <person name="Chovatia M."/>
            <person name="Cooper J."/>
            <person name="Damon W."/>
            <person name="Desjardin D."/>
            <person name="Finy P."/>
            <person name="Geml J."/>
            <person name="Haridas S."/>
            <person name="Hughes K."/>
            <person name="Justo A."/>
            <person name="Karasinski D."/>
            <person name="Kautmanova I."/>
            <person name="Kiss B."/>
            <person name="Kocsube S."/>
            <person name="Kotiranta H."/>
            <person name="LaButti K.M."/>
            <person name="Lechner B.E."/>
            <person name="Liimatainen K."/>
            <person name="Lipzen A."/>
            <person name="Lukacs Z."/>
            <person name="Mihaltcheva S."/>
            <person name="Morgado L.N."/>
            <person name="Niskanen T."/>
            <person name="Noordeloos M.E."/>
            <person name="Ohm R.A."/>
            <person name="Ortiz-Santana B."/>
            <person name="Ovrebo C."/>
            <person name="Racz N."/>
            <person name="Riley R."/>
            <person name="Savchenko A."/>
            <person name="Shiryaev A."/>
            <person name="Soop K."/>
            <person name="Spirin V."/>
            <person name="Szebenyi C."/>
            <person name="Tomsovsky M."/>
            <person name="Tulloss R.E."/>
            <person name="Uehling J."/>
            <person name="Grigoriev I.V."/>
            <person name="Vagvolgyi C."/>
            <person name="Papp T."/>
            <person name="Martin F.M."/>
            <person name="Miettinen O."/>
            <person name="Hibbett D.S."/>
            <person name="Nagy L.G."/>
        </authorList>
    </citation>
    <scope>NUCLEOTIDE SEQUENCE [LARGE SCALE GENOMIC DNA]</scope>
    <source>
        <strain evidence="1 2">CBS 309.79</strain>
    </source>
</reference>
<name>A0A5C3QR79_9AGAR</name>
<dbReference type="AlphaFoldDB" id="A0A5C3QR79"/>
<dbReference type="Proteomes" id="UP000305067">
    <property type="component" value="Unassembled WGS sequence"/>
</dbReference>
<accession>A0A5C3QR79</accession>
<evidence type="ECO:0000313" key="1">
    <source>
        <dbReference type="EMBL" id="TFL04372.1"/>
    </source>
</evidence>
<dbReference type="EMBL" id="ML178818">
    <property type="protein sequence ID" value="TFL04372.1"/>
    <property type="molecule type" value="Genomic_DNA"/>
</dbReference>
<gene>
    <name evidence="1" type="ORF">BDV98DRAFT_314775</name>
</gene>
<organism evidence="1 2">
    <name type="scientific">Pterulicium gracile</name>
    <dbReference type="NCBI Taxonomy" id="1884261"/>
    <lineage>
        <taxon>Eukaryota</taxon>
        <taxon>Fungi</taxon>
        <taxon>Dikarya</taxon>
        <taxon>Basidiomycota</taxon>
        <taxon>Agaricomycotina</taxon>
        <taxon>Agaricomycetes</taxon>
        <taxon>Agaricomycetidae</taxon>
        <taxon>Agaricales</taxon>
        <taxon>Pleurotineae</taxon>
        <taxon>Pterulaceae</taxon>
        <taxon>Pterulicium</taxon>
    </lineage>
</organism>
<dbReference type="OrthoDB" id="3070576at2759"/>
<evidence type="ECO:0000313" key="2">
    <source>
        <dbReference type="Proteomes" id="UP000305067"/>
    </source>
</evidence>